<gene>
    <name evidence="1" type="ORF">H0235_013572</name>
</gene>
<dbReference type="EMBL" id="JACSDY010000013">
    <property type="protein sequence ID" value="KAF7410965.1"/>
    <property type="molecule type" value="Genomic_DNA"/>
</dbReference>
<comment type="caution">
    <text evidence="1">The sequence shown here is derived from an EMBL/GenBank/DDBJ whole genome shotgun (WGS) entry which is preliminary data.</text>
</comment>
<accession>A0A834KR15</accession>
<dbReference type="AlphaFoldDB" id="A0A834KR15"/>
<dbReference type="Proteomes" id="UP000600918">
    <property type="component" value="Unassembled WGS sequence"/>
</dbReference>
<keyword evidence="2" id="KW-1185">Reference proteome</keyword>
<sequence>MPLQLIDLLSTRRDASKYHRAIPLILEENVTSSKQLTFHTGFALVKGSRYANHLKITFDPVQSLQRQLIVPSKKNSVYFCYFGEYRIHNFDAALYAVTARRANYSNENLLR</sequence>
<protein>
    <submittedName>
        <fullName evidence="1">Uncharacterized protein</fullName>
    </submittedName>
</protein>
<name>A0A834KR15_VESPE</name>
<evidence type="ECO:0000313" key="1">
    <source>
        <dbReference type="EMBL" id="KAF7410965.1"/>
    </source>
</evidence>
<evidence type="ECO:0000313" key="2">
    <source>
        <dbReference type="Proteomes" id="UP000600918"/>
    </source>
</evidence>
<organism evidence="1 2">
    <name type="scientific">Vespula pensylvanica</name>
    <name type="common">Western yellow jacket</name>
    <name type="synonym">Wasp</name>
    <dbReference type="NCBI Taxonomy" id="30213"/>
    <lineage>
        <taxon>Eukaryota</taxon>
        <taxon>Metazoa</taxon>
        <taxon>Ecdysozoa</taxon>
        <taxon>Arthropoda</taxon>
        <taxon>Hexapoda</taxon>
        <taxon>Insecta</taxon>
        <taxon>Pterygota</taxon>
        <taxon>Neoptera</taxon>
        <taxon>Endopterygota</taxon>
        <taxon>Hymenoptera</taxon>
        <taxon>Apocrita</taxon>
        <taxon>Aculeata</taxon>
        <taxon>Vespoidea</taxon>
        <taxon>Vespidae</taxon>
        <taxon>Vespinae</taxon>
        <taxon>Vespula</taxon>
    </lineage>
</organism>
<reference evidence="1" key="1">
    <citation type="journal article" date="2020" name="G3 (Bethesda)">
        <title>High-Quality Assemblies for Three Invasive Social Wasps from the &lt;i&gt;Vespula&lt;/i&gt; Genus.</title>
        <authorList>
            <person name="Harrop T.W.R."/>
            <person name="Guhlin J."/>
            <person name="McLaughlin G.M."/>
            <person name="Permina E."/>
            <person name="Stockwell P."/>
            <person name="Gilligan J."/>
            <person name="Le Lec M.F."/>
            <person name="Gruber M.A.M."/>
            <person name="Quinn O."/>
            <person name="Lovegrove M."/>
            <person name="Duncan E.J."/>
            <person name="Remnant E.J."/>
            <person name="Van Eeckhoven J."/>
            <person name="Graham B."/>
            <person name="Knapp R.A."/>
            <person name="Langford K.W."/>
            <person name="Kronenberg Z."/>
            <person name="Press M.O."/>
            <person name="Eacker S.M."/>
            <person name="Wilson-Rankin E.E."/>
            <person name="Purcell J."/>
            <person name="Lester P.J."/>
            <person name="Dearden P.K."/>
        </authorList>
    </citation>
    <scope>NUCLEOTIDE SEQUENCE</scope>
    <source>
        <strain evidence="1">Volc-1</strain>
    </source>
</reference>
<proteinExistence type="predicted"/>